<evidence type="ECO:0000256" key="2">
    <source>
        <dbReference type="ARBA" id="ARBA00023054"/>
    </source>
</evidence>
<dbReference type="PROSITE" id="PS51842">
    <property type="entry name" value="IF_ROD_2"/>
    <property type="match status" value="1"/>
</dbReference>
<dbReference type="KEGG" id="char:105907903"/>
<dbReference type="InterPro" id="IPR002957">
    <property type="entry name" value="Keratin_I"/>
</dbReference>
<keyword evidence="2 4" id="KW-0175">Coiled coil</keyword>
<dbReference type="GO" id="GO:0005882">
    <property type="term" value="C:intermediate filament"/>
    <property type="evidence" value="ECO:0007669"/>
    <property type="project" value="UniProtKB-KW"/>
</dbReference>
<evidence type="ECO:0000313" key="7">
    <source>
        <dbReference type="Proteomes" id="UP000515152"/>
    </source>
</evidence>
<feature type="compositionally biased region" description="Acidic residues" evidence="5">
    <location>
        <begin position="444"/>
        <end position="456"/>
    </location>
</feature>
<evidence type="ECO:0000256" key="1">
    <source>
        <dbReference type="ARBA" id="ARBA00022754"/>
    </source>
</evidence>
<dbReference type="Proteomes" id="UP000515152">
    <property type="component" value="Chromosome 2"/>
</dbReference>
<dbReference type="FunFam" id="1.20.5.500:FF:000001">
    <property type="entry name" value="Type II keratin 23"/>
    <property type="match status" value="1"/>
</dbReference>
<dbReference type="GO" id="GO:0005198">
    <property type="term" value="F:structural molecule activity"/>
    <property type="evidence" value="ECO:0007669"/>
    <property type="project" value="InterPro"/>
</dbReference>
<evidence type="ECO:0000256" key="3">
    <source>
        <dbReference type="RuleBase" id="RU000685"/>
    </source>
</evidence>
<keyword evidence="7" id="KW-1185">Reference proteome</keyword>
<dbReference type="FunFam" id="1.20.5.170:FF:000002">
    <property type="entry name" value="Type I keratin KA11"/>
    <property type="match status" value="1"/>
</dbReference>
<sequence>MSYFVRSSTAPRNFSSSSASGNPGQRGVRSSAASVFGGAGGIGSRISTANVRNLSNMLRPHVQLDNGRPVISPANEKETMRGLNDRLAGYLSKVRTLEESNSKLEDQIKEVLKTRGTGTERDWSKYEQPLAALKEQLQEMTLENARLLLQIDNARLAADDFKVKSETEQNMRQGVEQDIAGLRKLVDETQLSRMQLESQIESMREELLFLRKNHEEDVDELKGHINNSNVSVEMDNRKGEDLNETITKIRKDYEKVAQKNREETEAWYQSKFDNITAEVSKNTEALQTGKSELNDLRRQKQSLEIDAQGLHNMNRSLEDTLNDTQNRTSQEMNQFNKIILQLEDELGQLRAQVERQGMEYKTLLNLKMKLEAEIDTYHCLLEGDGAAYYDNADDKVDFSLEQALQAAPPPAALKKVLIINQELVDGEVVSQTQHETIPTNGDMTQEEEEEEAEEQDVSERQSVSPAEEDGGEESDTADQQPEEGEEREEGQQADAPPLEDEAVQDEEE</sequence>
<dbReference type="PANTHER" id="PTHR23239">
    <property type="entry name" value="INTERMEDIATE FILAMENT"/>
    <property type="match status" value="1"/>
</dbReference>
<proteinExistence type="inferred from homology"/>
<dbReference type="SMART" id="SM01391">
    <property type="entry name" value="Filament"/>
    <property type="match status" value="1"/>
</dbReference>
<name>A0A6P8EV26_CLUHA</name>
<feature type="region of interest" description="Disordered" evidence="5">
    <location>
        <begin position="429"/>
        <end position="508"/>
    </location>
</feature>
<dbReference type="OrthoDB" id="2441647at2759"/>
<feature type="coiled-coil region" evidence="4">
    <location>
        <begin position="87"/>
        <end position="157"/>
    </location>
</feature>
<evidence type="ECO:0000259" key="6">
    <source>
        <dbReference type="PROSITE" id="PS51842"/>
    </source>
</evidence>
<protein>
    <submittedName>
        <fullName evidence="8">Keratin, type I cytoskeletal 18 isoform X1</fullName>
    </submittedName>
</protein>
<dbReference type="AlphaFoldDB" id="A0A6P8EV26"/>
<dbReference type="Gene3D" id="1.20.5.500">
    <property type="entry name" value="Single helix bin"/>
    <property type="match status" value="1"/>
</dbReference>
<feature type="region of interest" description="Disordered" evidence="5">
    <location>
        <begin position="1"/>
        <end position="33"/>
    </location>
</feature>
<dbReference type="PRINTS" id="PR01248">
    <property type="entry name" value="TYPE1KERATIN"/>
</dbReference>
<dbReference type="PANTHER" id="PTHR23239:SF358">
    <property type="entry name" value="KERATIN, TYPE I CYTOSKELETAL 18"/>
    <property type="match status" value="1"/>
</dbReference>
<dbReference type="Pfam" id="PF00038">
    <property type="entry name" value="Filament"/>
    <property type="match status" value="1"/>
</dbReference>
<accession>A0A6P8EV26</accession>
<feature type="compositionally biased region" description="Polar residues" evidence="5">
    <location>
        <begin position="429"/>
        <end position="443"/>
    </location>
</feature>
<evidence type="ECO:0000256" key="5">
    <source>
        <dbReference type="SAM" id="MobiDB-lite"/>
    </source>
</evidence>
<keyword evidence="1 3" id="KW-0403">Intermediate filament</keyword>
<dbReference type="GeneID" id="105907903"/>
<dbReference type="InterPro" id="IPR039008">
    <property type="entry name" value="IF_rod_dom"/>
</dbReference>
<reference evidence="8" key="1">
    <citation type="submission" date="2025-08" db="UniProtKB">
        <authorList>
            <consortium name="RefSeq"/>
        </authorList>
    </citation>
    <scope>IDENTIFICATION</scope>
</reference>
<evidence type="ECO:0000256" key="4">
    <source>
        <dbReference type="SAM" id="Coils"/>
    </source>
</evidence>
<organism evidence="7 8">
    <name type="scientific">Clupea harengus</name>
    <name type="common">Atlantic herring</name>
    <dbReference type="NCBI Taxonomy" id="7950"/>
    <lineage>
        <taxon>Eukaryota</taxon>
        <taxon>Metazoa</taxon>
        <taxon>Chordata</taxon>
        <taxon>Craniata</taxon>
        <taxon>Vertebrata</taxon>
        <taxon>Euteleostomi</taxon>
        <taxon>Actinopterygii</taxon>
        <taxon>Neopterygii</taxon>
        <taxon>Teleostei</taxon>
        <taxon>Clupei</taxon>
        <taxon>Clupeiformes</taxon>
        <taxon>Clupeoidei</taxon>
        <taxon>Clupeidae</taxon>
        <taxon>Clupea</taxon>
    </lineage>
</organism>
<comment type="similarity">
    <text evidence="3">Belongs to the intermediate filament family.</text>
</comment>
<dbReference type="SUPFAM" id="SSF64593">
    <property type="entry name" value="Intermediate filament protein, coiled coil region"/>
    <property type="match status" value="2"/>
</dbReference>
<dbReference type="PROSITE" id="PS00226">
    <property type="entry name" value="IF_ROD_1"/>
    <property type="match status" value="1"/>
</dbReference>
<feature type="domain" description="IF rod" evidence="6">
    <location>
        <begin position="76"/>
        <end position="388"/>
    </location>
</feature>
<dbReference type="Gene3D" id="1.20.5.1160">
    <property type="entry name" value="Vasodilator-stimulated phosphoprotein"/>
    <property type="match status" value="1"/>
</dbReference>
<dbReference type="Gene3D" id="1.20.5.170">
    <property type="match status" value="1"/>
</dbReference>
<feature type="compositionally biased region" description="Polar residues" evidence="5">
    <location>
        <begin position="1"/>
        <end position="23"/>
    </location>
</feature>
<feature type="coiled-coil region" evidence="4">
    <location>
        <begin position="186"/>
        <end position="213"/>
    </location>
</feature>
<dbReference type="InterPro" id="IPR018039">
    <property type="entry name" value="IF_conserved"/>
</dbReference>
<feature type="coiled-coil region" evidence="4">
    <location>
        <begin position="286"/>
        <end position="359"/>
    </location>
</feature>
<dbReference type="RefSeq" id="XP_031415765.1">
    <property type="nucleotide sequence ID" value="XM_031559905.1"/>
</dbReference>
<feature type="compositionally biased region" description="Acidic residues" evidence="5">
    <location>
        <begin position="466"/>
        <end position="488"/>
    </location>
</feature>
<feature type="compositionally biased region" description="Acidic residues" evidence="5">
    <location>
        <begin position="497"/>
        <end position="508"/>
    </location>
</feature>
<evidence type="ECO:0000313" key="8">
    <source>
        <dbReference type="RefSeq" id="XP_031415765.1"/>
    </source>
</evidence>
<gene>
    <name evidence="8" type="primary">zgc:92380</name>
</gene>